<keyword evidence="1" id="KW-0732">Signal</keyword>
<protein>
    <submittedName>
        <fullName evidence="2">Uncharacterized protein</fullName>
    </submittedName>
</protein>
<reference evidence="2 3" key="1">
    <citation type="submission" date="2019-04" db="EMBL/GenBank/DDBJ databases">
        <title>Aspergillus burnettii sp. nov., novel species from soil in southeast Queensland.</title>
        <authorList>
            <person name="Gilchrist C.L.M."/>
            <person name="Pitt J.I."/>
            <person name="Lange L."/>
            <person name="Lacey H.J."/>
            <person name="Vuong D."/>
            <person name="Midgley D.J."/>
            <person name="Greenfield P."/>
            <person name="Bradbury M."/>
            <person name="Lacey E."/>
            <person name="Busk P.K."/>
            <person name="Pilgaard B."/>
            <person name="Chooi Y.H."/>
            <person name="Piggott A.M."/>
        </authorList>
    </citation>
    <scope>NUCLEOTIDE SEQUENCE [LARGE SCALE GENOMIC DNA]</scope>
    <source>
        <strain evidence="2 3">FRR 5400</strain>
    </source>
</reference>
<dbReference type="Proteomes" id="UP000541154">
    <property type="component" value="Unassembled WGS sequence"/>
</dbReference>
<evidence type="ECO:0000313" key="3">
    <source>
        <dbReference type="Proteomes" id="UP000541154"/>
    </source>
</evidence>
<evidence type="ECO:0000313" key="2">
    <source>
        <dbReference type="EMBL" id="KAF5864638.1"/>
    </source>
</evidence>
<gene>
    <name evidence="2" type="ORF">ETB97_007196</name>
</gene>
<sequence length="157" mass="17633">MHLSRPLFCTLIAAAVVVGTDIDSNDIPTQCQQVCAAVVSLTATCDRKTDDDKQEQDCICKDSQAPTSIPLCEACIAQNSRDGHDNGNLCPESLCQRPRSILFIQHHVLQPRGYDDFFQHQQRSDSFCEQFIDRFSQWNHYGDISSSNLGLGRRRTV</sequence>
<keyword evidence="3" id="KW-1185">Reference proteome</keyword>
<dbReference type="EMBL" id="SPNV01000031">
    <property type="protein sequence ID" value="KAF5864638.1"/>
    <property type="molecule type" value="Genomic_DNA"/>
</dbReference>
<feature type="signal peptide" evidence="1">
    <location>
        <begin position="1"/>
        <end position="19"/>
    </location>
</feature>
<proteinExistence type="predicted"/>
<name>A0A8H6A889_PETAA</name>
<evidence type="ECO:0000256" key="1">
    <source>
        <dbReference type="SAM" id="SignalP"/>
    </source>
</evidence>
<organism evidence="2 3">
    <name type="scientific">Petromyces alliaceus</name>
    <name type="common">Aspergillus alliaceus</name>
    <dbReference type="NCBI Taxonomy" id="209559"/>
    <lineage>
        <taxon>Eukaryota</taxon>
        <taxon>Fungi</taxon>
        <taxon>Dikarya</taxon>
        <taxon>Ascomycota</taxon>
        <taxon>Pezizomycotina</taxon>
        <taxon>Eurotiomycetes</taxon>
        <taxon>Eurotiomycetidae</taxon>
        <taxon>Eurotiales</taxon>
        <taxon>Aspergillaceae</taxon>
        <taxon>Aspergillus</taxon>
        <taxon>Aspergillus subgen. Circumdati</taxon>
    </lineage>
</organism>
<dbReference type="AlphaFoldDB" id="A0A8H6A889"/>
<accession>A0A8H6A889</accession>
<feature type="chain" id="PRO_5034707282" evidence="1">
    <location>
        <begin position="20"/>
        <end position="157"/>
    </location>
</feature>
<comment type="caution">
    <text evidence="2">The sequence shown here is derived from an EMBL/GenBank/DDBJ whole genome shotgun (WGS) entry which is preliminary data.</text>
</comment>